<keyword evidence="1" id="KW-1015">Disulfide bond</keyword>
<keyword evidence="4" id="KW-1185">Reference proteome</keyword>
<evidence type="ECO:0000313" key="3">
    <source>
        <dbReference type="EMBL" id="GFO32249.1"/>
    </source>
</evidence>
<dbReference type="PROSITE" id="PS50041">
    <property type="entry name" value="C_TYPE_LECTIN_2"/>
    <property type="match status" value="1"/>
</dbReference>
<gene>
    <name evidence="3" type="ORF">PoB_005875400</name>
</gene>
<dbReference type="EMBL" id="BLXT01006579">
    <property type="protein sequence ID" value="GFO32249.1"/>
    <property type="molecule type" value="Genomic_DNA"/>
</dbReference>
<accession>A0AAV4CM89</accession>
<dbReference type="Proteomes" id="UP000735302">
    <property type="component" value="Unassembled WGS sequence"/>
</dbReference>
<dbReference type="InterPro" id="IPR016186">
    <property type="entry name" value="C-type_lectin-like/link_sf"/>
</dbReference>
<dbReference type="InterPro" id="IPR016187">
    <property type="entry name" value="CTDL_fold"/>
</dbReference>
<evidence type="ECO:0000313" key="4">
    <source>
        <dbReference type="Proteomes" id="UP000735302"/>
    </source>
</evidence>
<dbReference type="Pfam" id="PF00059">
    <property type="entry name" value="Lectin_C"/>
    <property type="match status" value="1"/>
</dbReference>
<comment type="caution">
    <text evidence="3">The sequence shown here is derived from an EMBL/GenBank/DDBJ whole genome shotgun (WGS) entry which is preliminary data.</text>
</comment>
<dbReference type="InterPro" id="IPR001304">
    <property type="entry name" value="C-type_lectin-like"/>
</dbReference>
<sequence>MAQGLCIGIETGSPERSGGSLIASHSDITFWIGLQRIAPSSWSWLDEKTKTGYSNWENSFGDRPYKCAALVNDGKWKSKPCIYGRYYICQKSIKKDCPFRGTIYPHMTQRKFPQLCGNPFNCLYRRWVRQNYECSWKGHCLKLNEARDGNKCIKGMYNLTVLVPE</sequence>
<dbReference type="PROSITE" id="PS00615">
    <property type="entry name" value="C_TYPE_LECTIN_1"/>
    <property type="match status" value="1"/>
</dbReference>
<feature type="domain" description="C-type lectin" evidence="2">
    <location>
        <begin position="20"/>
        <end position="90"/>
    </location>
</feature>
<organism evidence="3 4">
    <name type="scientific">Plakobranchus ocellatus</name>
    <dbReference type="NCBI Taxonomy" id="259542"/>
    <lineage>
        <taxon>Eukaryota</taxon>
        <taxon>Metazoa</taxon>
        <taxon>Spiralia</taxon>
        <taxon>Lophotrochozoa</taxon>
        <taxon>Mollusca</taxon>
        <taxon>Gastropoda</taxon>
        <taxon>Heterobranchia</taxon>
        <taxon>Euthyneura</taxon>
        <taxon>Panpulmonata</taxon>
        <taxon>Sacoglossa</taxon>
        <taxon>Placobranchoidea</taxon>
        <taxon>Plakobranchidae</taxon>
        <taxon>Plakobranchus</taxon>
    </lineage>
</organism>
<dbReference type="Gene3D" id="3.10.100.10">
    <property type="entry name" value="Mannose-Binding Protein A, subunit A"/>
    <property type="match status" value="1"/>
</dbReference>
<evidence type="ECO:0000259" key="2">
    <source>
        <dbReference type="PROSITE" id="PS50041"/>
    </source>
</evidence>
<dbReference type="AlphaFoldDB" id="A0AAV4CM89"/>
<name>A0AAV4CM89_9GAST</name>
<dbReference type="CDD" id="cd00037">
    <property type="entry name" value="CLECT"/>
    <property type="match status" value="1"/>
</dbReference>
<protein>
    <submittedName>
        <fullName evidence="3">Collectin-12</fullName>
    </submittedName>
</protein>
<dbReference type="InterPro" id="IPR018378">
    <property type="entry name" value="C-type_lectin_CS"/>
</dbReference>
<dbReference type="SUPFAM" id="SSF56436">
    <property type="entry name" value="C-type lectin-like"/>
    <property type="match status" value="1"/>
</dbReference>
<evidence type="ECO:0000256" key="1">
    <source>
        <dbReference type="ARBA" id="ARBA00023157"/>
    </source>
</evidence>
<proteinExistence type="predicted"/>
<reference evidence="3 4" key="1">
    <citation type="journal article" date="2021" name="Elife">
        <title>Chloroplast acquisition without the gene transfer in kleptoplastic sea slugs, Plakobranchus ocellatus.</title>
        <authorList>
            <person name="Maeda T."/>
            <person name="Takahashi S."/>
            <person name="Yoshida T."/>
            <person name="Shimamura S."/>
            <person name="Takaki Y."/>
            <person name="Nagai Y."/>
            <person name="Toyoda A."/>
            <person name="Suzuki Y."/>
            <person name="Arimoto A."/>
            <person name="Ishii H."/>
            <person name="Satoh N."/>
            <person name="Nishiyama T."/>
            <person name="Hasebe M."/>
            <person name="Maruyama T."/>
            <person name="Minagawa J."/>
            <person name="Obokata J."/>
            <person name="Shigenobu S."/>
        </authorList>
    </citation>
    <scope>NUCLEOTIDE SEQUENCE [LARGE SCALE GENOMIC DNA]</scope>
</reference>